<evidence type="ECO:0000313" key="1">
    <source>
        <dbReference type="EMBL" id="SVE41901.1"/>
    </source>
</evidence>
<dbReference type="Gene3D" id="3.40.50.720">
    <property type="entry name" value="NAD(P)-binding Rossmann-like Domain"/>
    <property type="match status" value="1"/>
</dbReference>
<organism evidence="1">
    <name type="scientific">marine metagenome</name>
    <dbReference type="NCBI Taxonomy" id="408172"/>
    <lineage>
        <taxon>unclassified sequences</taxon>
        <taxon>metagenomes</taxon>
        <taxon>ecological metagenomes</taxon>
    </lineage>
</organism>
<gene>
    <name evidence="1" type="ORF">METZ01_LOCUS494755</name>
</gene>
<protein>
    <recommendedName>
        <fullName evidence="2">Gfo/Idh/MocA-like oxidoreductase N-terminal domain-containing protein</fullName>
    </recommendedName>
</protein>
<reference evidence="1" key="1">
    <citation type="submission" date="2018-05" db="EMBL/GenBank/DDBJ databases">
        <authorList>
            <person name="Lanie J.A."/>
            <person name="Ng W.-L."/>
            <person name="Kazmierczak K.M."/>
            <person name="Andrzejewski T.M."/>
            <person name="Davidsen T.M."/>
            <person name="Wayne K.J."/>
            <person name="Tettelin H."/>
            <person name="Glass J.I."/>
            <person name="Rusch D."/>
            <person name="Podicherti R."/>
            <person name="Tsui H.-C.T."/>
            <person name="Winkler M.E."/>
        </authorList>
    </citation>
    <scope>NUCLEOTIDE SEQUENCE</scope>
</reference>
<dbReference type="EMBL" id="UINC01215962">
    <property type="protein sequence ID" value="SVE41901.1"/>
    <property type="molecule type" value="Genomic_DNA"/>
</dbReference>
<feature type="non-terminal residue" evidence="1">
    <location>
        <position position="118"/>
    </location>
</feature>
<evidence type="ECO:0008006" key="2">
    <source>
        <dbReference type="Google" id="ProtNLM"/>
    </source>
</evidence>
<sequence length="118" mass="13198">MSTTDQIKMAQYGTKHSHAPGVLQVMIENPNVDLVGVYEPDVPWRKNLEESGLEPWSSVHWIDDKSAILEDPSILAMSSEGLNVESLSQTEEIVEAGKHVFYDKPAGDDYGHFERVVE</sequence>
<proteinExistence type="predicted"/>
<dbReference type="SUPFAM" id="SSF51735">
    <property type="entry name" value="NAD(P)-binding Rossmann-fold domains"/>
    <property type="match status" value="1"/>
</dbReference>
<dbReference type="AlphaFoldDB" id="A0A383DC02"/>
<name>A0A383DC02_9ZZZZ</name>
<dbReference type="InterPro" id="IPR036291">
    <property type="entry name" value="NAD(P)-bd_dom_sf"/>
</dbReference>
<accession>A0A383DC02</accession>